<proteinExistence type="predicted"/>
<dbReference type="AlphaFoldDB" id="A0A454D194"/>
<accession>A0A454D194</accession>
<sequence length="18" mass="2097">MIFFTVIYTTIVAYAMIV</sequence>
<name>A0A454D194_VIBHA</name>
<dbReference type="Proteomes" id="UP000008367">
    <property type="component" value="Unassembled WGS sequence"/>
</dbReference>
<protein>
    <submittedName>
        <fullName evidence="1">Putative membrane protein</fullName>
    </submittedName>
</protein>
<feature type="non-terminal residue" evidence="1">
    <location>
        <position position="18"/>
    </location>
</feature>
<evidence type="ECO:0000313" key="2">
    <source>
        <dbReference type="Proteomes" id="UP000008367"/>
    </source>
</evidence>
<evidence type="ECO:0000313" key="1">
    <source>
        <dbReference type="EMBL" id="EKM32442.1"/>
    </source>
</evidence>
<gene>
    <name evidence="1" type="ORF">VCHENC02_2005A</name>
</gene>
<dbReference type="EMBL" id="AJSR01000734">
    <property type="protein sequence ID" value="EKM32442.1"/>
    <property type="molecule type" value="Genomic_DNA"/>
</dbReference>
<reference evidence="1 2" key="1">
    <citation type="submission" date="2012-10" db="EMBL/GenBank/DDBJ databases">
        <title>Genome sequence of Vibrio Cholerae HENC-02.</title>
        <authorList>
            <person name="Eppinger M."/>
            <person name="Hasan N.A."/>
            <person name="Sengamalay N."/>
            <person name="Hine E."/>
            <person name="Su Q."/>
            <person name="Daugherty S.C."/>
            <person name="Young S."/>
            <person name="Sadzewicz L."/>
            <person name="Tallon L."/>
            <person name="Cebula T.A."/>
            <person name="Ravel J."/>
            <person name="Colwell R.R."/>
        </authorList>
    </citation>
    <scope>NUCLEOTIDE SEQUENCE [LARGE SCALE GENOMIC DNA]</scope>
    <source>
        <strain evidence="1 2">HENC-02</strain>
    </source>
</reference>
<organism evidence="1 2">
    <name type="scientific">Vibrio harveyi</name>
    <name type="common">Beneckea harveyi</name>
    <dbReference type="NCBI Taxonomy" id="669"/>
    <lineage>
        <taxon>Bacteria</taxon>
        <taxon>Pseudomonadati</taxon>
        <taxon>Pseudomonadota</taxon>
        <taxon>Gammaproteobacteria</taxon>
        <taxon>Vibrionales</taxon>
        <taxon>Vibrionaceae</taxon>
        <taxon>Vibrio</taxon>
    </lineage>
</organism>
<comment type="caution">
    <text evidence="1">The sequence shown here is derived from an EMBL/GenBank/DDBJ whole genome shotgun (WGS) entry which is preliminary data.</text>
</comment>